<dbReference type="InterPro" id="IPR051840">
    <property type="entry name" value="NifX/NifY_domain"/>
</dbReference>
<dbReference type="InterPro" id="IPR003731">
    <property type="entry name" value="Di-Nase_FeMo-co_biosynth"/>
</dbReference>
<dbReference type="InterPro" id="IPR036105">
    <property type="entry name" value="DiNase_FeMo-co_biosyn_sf"/>
</dbReference>
<feature type="domain" description="Dinitrogenase iron-molybdenum cofactor biosynthesis" evidence="1">
    <location>
        <begin position="11"/>
        <end position="106"/>
    </location>
</feature>
<dbReference type="EMBL" id="JBJHZX010000005">
    <property type="protein sequence ID" value="MFL0194966.1"/>
    <property type="molecule type" value="Genomic_DNA"/>
</dbReference>
<dbReference type="Gene3D" id="3.30.420.130">
    <property type="entry name" value="Dinitrogenase iron-molybdenum cofactor biosynthesis domain"/>
    <property type="match status" value="1"/>
</dbReference>
<dbReference type="Pfam" id="PF02579">
    <property type="entry name" value="Nitro_FeMo-Co"/>
    <property type="match status" value="1"/>
</dbReference>
<dbReference type="PANTHER" id="PTHR33937">
    <property type="entry name" value="IRON-MOLYBDENUM PROTEIN-RELATED-RELATED"/>
    <property type="match status" value="1"/>
</dbReference>
<reference evidence="2 3" key="1">
    <citation type="submission" date="2024-11" db="EMBL/GenBank/DDBJ databases">
        <authorList>
            <person name="Heng Y.C."/>
            <person name="Lim A.C.H."/>
            <person name="Lee J.K.Y."/>
            <person name="Kittelmann S."/>
        </authorList>
    </citation>
    <scope>NUCLEOTIDE SEQUENCE [LARGE SCALE GENOMIC DNA]</scope>
    <source>
        <strain evidence="2 3">WILCCON 0269</strain>
    </source>
</reference>
<dbReference type="Proteomes" id="UP001623660">
    <property type="component" value="Unassembled WGS sequence"/>
</dbReference>
<sequence>MNYKVAVASSDGKFINEHFRKASQFYIYKVEDDNYEFVELRKIDNIFLQRGDHYDRILSVIKHLSGCKIVLVSQIGREAVMFLNRNGIEVFDVNQPIDKALKRLIKYYSKINKISKPCD</sequence>
<comment type="caution">
    <text evidence="2">The sequence shown here is derived from an EMBL/GenBank/DDBJ whole genome shotgun (WGS) entry which is preliminary data.</text>
</comment>
<dbReference type="RefSeq" id="WP_406791083.1">
    <property type="nucleotide sequence ID" value="NZ_JBJHZX010000005.1"/>
</dbReference>
<dbReference type="PANTHER" id="PTHR33937:SF1">
    <property type="entry name" value="IRON-MOLIBDENUM COFACTOR PROCESSING PROTEIN"/>
    <property type="match status" value="1"/>
</dbReference>
<gene>
    <name evidence="2" type="ORF">ACJDU8_05160</name>
</gene>
<evidence type="ECO:0000313" key="3">
    <source>
        <dbReference type="Proteomes" id="UP001623660"/>
    </source>
</evidence>
<accession>A0ABW8SGR7</accession>
<name>A0ABW8SGR7_9CLOT</name>
<evidence type="ECO:0000313" key="2">
    <source>
        <dbReference type="EMBL" id="MFL0194966.1"/>
    </source>
</evidence>
<evidence type="ECO:0000259" key="1">
    <source>
        <dbReference type="Pfam" id="PF02579"/>
    </source>
</evidence>
<organism evidence="2 3">
    <name type="scientific">Candidatus Clostridium eludens</name>
    <dbReference type="NCBI Taxonomy" id="3381663"/>
    <lineage>
        <taxon>Bacteria</taxon>
        <taxon>Bacillati</taxon>
        <taxon>Bacillota</taxon>
        <taxon>Clostridia</taxon>
        <taxon>Eubacteriales</taxon>
        <taxon>Clostridiaceae</taxon>
        <taxon>Clostridium</taxon>
    </lineage>
</organism>
<dbReference type="SUPFAM" id="SSF53146">
    <property type="entry name" value="Nitrogenase accessory factor-like"/>
    <property type="match status" value="1"/>
</dbReference>
<protein>
    <submittedName>
        <fullName evidence="2">NifB/NifX family molybdenum-iron cluster-binding protein</fullName>
    </submittedName>
</protein>
<proteinExistence type="predicted"/>
<keyword evidence="3" id="KW-1185">Reference proteome</keyword>